<accession>A0A1M7SJR1</accession>
<evidence type="ECO:0000259" key="1">
    <source>
        <dbReference type="Pfam" id="PF12680"/>
    </source>
</evidence>
<dbReference type="InterPro" id="IPR032710">
    <property type="entry name" value="NTF2-like_dom_sf"/>
</dbReference>
<dbReference type="EMBL" id="FRDJ01000004">
    <property type="protein sequence ID" value="SHN58725.1"/>
    <property type="molecule type" value="Genomic_DNA"/>
</dbReference>
<protein>
    <submittedName>
        <fullName evidence="2">SnoaL-like domain-containing protein</fullName>
    </submittedName>
</protein>
<evidence type="ECO:0000313" key="3">
    <source>
        <dbReference type="Proteomes" id="UP000184207"/>
    </source>
</evidence>
<feature type="domain" description="SnoaL-like" evidence="1">
    <location>
        <begin position="32"/>
        <end position="124"/>
    </location>
</feature>
<dbReference type="STRING" id="1121883.SAMN02745226_00965"/>
<organism evidence="2 3">
    <name type="scientific">Fervidobacterium gondwanense DSM 13020</name>
    <dbReference type="NCBI Taxonomy" id="1121883"/>
    <lineage>
        <taxon>Bacteria</taxon>
        <taxon>Thermotogati</taxon>
        <taxon>Thermotogota</taxon>
        <taxon>Thermotogae</taxon>
        <taxon>Thermotogales</taxon>
        <taxon>Fervidobacteriaceae</taxon>
        <taxon>Fervidobacterium</taxon>
    </lineage>
</organism>
<dbReference type="AlphaFoldDB" id="A0A1M7SJR1"/>
<dbReference type="RefSeq" id="WP_072758950.1">
    <property type="nucleotide sequence ID" value="NZ_FRDJ01000004.1"/>
</dbReference>
<dbReference type="Gene3D" id="3.10.450.50">
    <property type="match status" value="1"/>
</dbReference>
<dbReference type="OrthoDB" id="369654at2"/>
<keyword evidence="3" id="KW-1185">Reference proteome</keyword>
<dbReference type="Pfam" id="PF12680">
    <property type="entry name" value="SnoaL_2"/>
    <property type="match status" value="1"/>
</dbReference>
<evidence type="ECO:0000313" key="2">
    <source>
        <dbReference type="EMBL" id="SHN58725.1"/>
    </source>
</evidence>
<dbReference type="SUPFAM" id="SSF54427">
    <property type="entry name" value="NTF2-like"/>
    <property type="match status" value="1"/>
</dbReference>
<dbReference type="InterPro" id="IPR037401">
    <property type="entry name" value="SnoaL-like"/>
</dbReference>
<name>A0A1M7SJR1_FERGO</name>
<proteinExistence type="predicted"/>
<dbReference type="Proteomes" id="UP000184207">
    <property type="component" value="Unassembled WGS sequence"/>
</dbReference>
<gene>
    <name evidence="2" type="ORF">SAMN02745226_00965</name>
</gene>
<reference evidence="3" key="1">
    <citation type="submission" date="2016-12" db="EMBL/GenBank/DDBJ databases">
        <authorList>
            <person name="Varghese N."/>
            <person name="Submissions S."/>
        </authorList>
    </citation>
    <scope>NUCLEOTIDE SEQUENCE [LARGE SCALE GENOMIC DNA]</scope>
    <source>
        <strain evidence="3">DSM 13020</strain>
    </source>
</reference>
<sequence>MERIERTENQGYTITSLEQLLQLWTKTYNSEGKPDWSHLLPYYDENIHFRDTVQEIHGIEEFKKMVERLTKRSQELHMNILNAVMDGNIIFVEWDMIINFRKTKTSVVHGASRLVIGGNGKIVDQRDYYDLWGDIFDNIPGFGKLYRKFMKRVFG</sequence>